<name>A0ABX9KST9_9BACI</name>
<feature type="transmembrane region" description="Helical" evidence="5">
    <location>
        <begin position="20"/>
        <end position="40"/>
    </location>
</feature>
<evidence type="ECO:0000256" key="5">
    <source>
        <dbReference type="SAM" id="Phobius"/>
    </source>
</evidence>
<dbReference type="Pfam" id="PF13564">
    <property type="entry name" value="DoxX_2"/>
    <property type="match status" value="1"/>
</dbReference>
<comment type="subcellular location">
    <subcellularLocation>
        <location evidence="1">Membrane</location>
        <topology evidence="1">Multi-pass membrane protein</topology>
    </subcellularLocation>
</comment>
<keyword evidence="4 5" id="KW-0472">Membrane</keyword>
<keyword evidence="7" id="KW-1185">Reference proteome</keyword>
<keyword evidence="2 5" id="KW-0812">Transmembrane</keyword>
<dbReference type="EMBL" id="QVOD01000022">
    <property type="protein sequence ID" value="RFT65739.1"/>
    <property type="molecule type" value="Genomic_DNA"/>
</dbReference>
<evidence type="ECO:0000256" key="4">
    <source>
        <dbReference type="ARBA" id="ARBA00023136"/>
    </source>
</evidence>
<comment type="caution">
    <text evidence="6">The sequence shown here is derived from an EMBL/GenBank/DDBJ whole genome shotgun (WGS) entry which is preliminary data.</text>
</comment>
<feature type="transmembrane region" description="Helical" evidence="5">
    <location>
        <begin position="52"/>
        <end position="69"/>
    </location>
</feature>
<accession>A0ABX9KST9</accession>
<evidence type="ECO:0000313" key="7">
    <source>
        <dbReference type="Proteomes" id="UP000264294"/>
    </source>
</evidence>
<evidence type="ECO:0000313" key="6">
    <source>
        <dbReference type="EMBL" id="RFT65739.1"/>
    </source>
</evidence>
<reference evidence="6 7" key="1">
    <citation type="submission" date="2018-08" db="EMBL/GenBank/DDBJ databases">
        <title>Bacillus clarus sp. nov. strain PS00077A.</title>
        <authorList>
            <person name="Mendez Acevedo M."/>
            <person name="Carroll L."/>
            <person name="Mukherjee M."/>
            <person name="Wiedmann M."/>
            <person name="Kovac J."/>
        </authorList>
    </citation>
    <scope>NUCLEOTIDE SEQUENCE [LARGE SCALE GENOMIC DNA]</scope>
    <source>
        <strain evidence="6 7">PS00077A</strain>
    </source>
</reference>
<organism evidence="6 7">
    <name type="scientific">Bacillus clarus</name>
    <dbReference type="NCBI Taxonomy" id="2338372"/>
    <lineage>
        <taxon>Bacteria</taxon>
        <taxon>Bacillati</taxon>
        <taxon>Bacillota</taxon>
        <taxon>Bacilli</taxon>
        <taxon>Bacillales</taxon>
        <taxon>Bacillaceae</taxon>
        <taxon>Bacillus</taxon>
        <taxon>Bacillus cereus group</taxon>
    </lineage>
</organism>
<proteinExistence type="predicted"/>
<keyword evidence="3 5" id="KW-1133">Transmembrane helix</keyword>
<protein>
    <recommendedName>
        <fullName evidence="8">DoxX-like family protein</fullName>
    </recommendedName>
</protein>
<evidence type="ECO:0000256" key="1">
    <source>
        <dbReference type="ARBA" id="ARBA00004141"/>
    </source>
</evidence>
<evidence type="ECO:0008006" key="8">
    <source>
        <dbReference type="Google" id="ProtNLM"/>
    </source>
</evidence>
<dbReference type="InterPro" id="IPR032808">
    <property type="entry name" value="DoxX"/>
</dbReference>
<dbReference type="Proteomes" id="UP000264294">
    <property type="component" value="Unassembled WGS sequence"/>
</dbReference>
<evidence type="ECO:0000256" key="3">
    <source>
        <dbReference type="ARBA" id="ARBA00022989"/>
    </source>
</evidence>
<sequence>MNVIALLELTSAIGVIIRFWYPIFLKYSAILIIILMLGALHAHFFRAKHKTTMTINAFVMLFLSVVILLF</sequence>
<gene>
    <name evidence="6" type="ORF">D0U04_17735</name>
</gene>
<evidence type="ECO:0000256" key="2">
    <source>
        <dbReference type="ARBA" id="ARBA00022692"/>
    </source>
</evidence>